<dbReference type="InterPro" id="IPR004435">
    <property type="entry name" value="MobB_dom"/>
</dbReference>
<dbReference type="RefSeq" id="WP_092869777.1">
    <property type="nucleotide sequence ID" value="NZ_FOJY01000001.1"/>
</dbReference>
<dbReference type="SUPFAM" id="SSF52540">
    <property type="entry name" value="P-loop containing nucleoside triphosphate hydrolases"/>
    <property type="match status" value="2"/>
</dbReference>
<dbReference type="InterPro" id="IPR004948">
    <property type="entry name" value="Nuc-triphosphatase_THEP1"/>
</dbReference>
<dbReference type="InterPro" id="IPR027417">
    <property type="entry name" value="P-loop_NTPase"/>
</dbReference>
<dbReference type="PANTHER" id="PTHR40072:SF1">
    <property type="entry name" value="MOLYBDOPTERIN-GUANINE DINUCLEOTIDE BIOSYNTHESIS ADAPTER PROTEIN"/>
    <property type="match status" value="1"/>
</dbReference>
<dbReference type="OrthoDB" id="9786803at2"/>
<dbReference type="AlphaFoldDB" id="A0A1I0UYH2"/>
<dbReference type="GO" id="GO:0006777">
    <property type="term" value="P:Mo-molybdopterin cofactor biosynthetic process"/>
    <property type="evidence" value="ECO:0007669"/>
    <property type="project" value="InterPro"/>
</dbReference>
<dbReference type="InterPro" id="IPR052539">
    <property type="entry name" value="MGD_biosynthesis_adapter"/>
</dbReference>
<proteinExistence type="predicted"/>
<protein>
    <submittedName>
        <fullName evidence="2">Molybdopterin-guanine dinucleotide biosynthesis protein MobB</fullName>
    </submittedName>
</protein>
<dbReference type="EMBL" id="FOJY01000001">
    <property type="protein sequence ID" value="SFA69134.1"/>
    <property type="molecule type" value="Genomic_DNA"/>
</dbReference>
<evidence type="ECO:0000259" key="1">
    <source>
        <dbReference type="Pfam" id="PF03205"/>
    </source>
</evidence>
<sequence length="383" mass="43674">MKICTVVGIRHSGKTTVVTSLVSELKKRGYKVATVKSIFCPTFSLDKKGSNTDKHRQAGAEIVVAKAKYSTAFMYSNPLSDDEIFSKADNVDFLILEGNYGVKVPRIVCAHENNDASFRINDETIAVSGVFANKNIKEYQGIKVINALENINELADVVEKIPEVTLPVDKLELPSEVSEFCKHNCNHHKVCKDDEAVKEELEVENSKVKHIFLTGEKKIGKSTLLNKIVERLEEPYSGYQTRPYEIEGHLKGYYFHSIKEREEFENDCPISVRIKKQGNFPVFETFENLGVETLKDSLADNDILIADELGKLERKAEKFQEQFFRNLKNQRMILGVIQKTKAAFLDEILKRKDVKVYEVTMENRDFLEDEIVQNIKNLGIKIK</sequence>
<accession>A0A1I0UYH2</accession>
<reference evidence="2 3" key="1">
    <citation type="submission" date="2016-10" db="EMBL/GenBank/DDBJ databases">
        <authorList>
            <person name="de Groot N.N."/>
        </authorList>
    </citation>
    <scope>NUCLEOTIDE SEQUENCE [LARGE SCALE GENOMIC DNA]</scope>
    <source>
        <strain evidence="2 3">DSM 5522</strain>
    </source>
</reference>
<gene>
    <name evidence="2" type="ORF">SAMN05216249_10152</name>
</gene>
<dbReference type="STRING" id="1120918.SAMN05216249_10152"/>
<dbReference type="Gene3D" id="3.40.50.300">
    <property type="entry name" value="P-loop containing nucleotide triphosphate hydrolases"/>
    <property type="match status" value="2"/>
</dbReference>
<dbReference type="Pfam" id="PF03266">
    <property type="entry name" value="NTPase_1"/>
    <property type="match status" value="1"/>
</dbReference>
<feature type="domain" description="Molybdopterin-guanine dinucleotide biosynthesis protein B (MobB)" evidence="1">
    <location>
        <begin position="4"/>
        <end position="126"/>
    </location>
</feature>
<keyword evidence="3" id="KW-1185">Reference proteome</keyword>
<organism evidence="2 3">
    <name type="scientific">Acetitomaculum ruminis DSM 5522</name>
    <dbReference type="NCBI Taxonomy" id="1120918"/>
    <lineage>
        <taxon>Bacteria</taxon>
        <taxon>Bacillati</taxon>
        <taxon>Bacillota</taxon>
        <taxon>Clostridia</taxon>
        <taxon>Lachnospirales</taxon>
        <taxon>Lachnospiraceae</taxon>
        <taxon>Acetitomaculum</taxon>
    </lineage>
</organism>
<evidence type="ECO:0000313" key="3">
    <source>
        <dbReference type="Proteomes" id="UP000198838"/>
    </source>
</evidence>
<dbReference type="Pfam" id="PF03205">
    <property type="entry name" value="MobB"/>
    <property type="match status" value="1"/>
</dbReference>
<dbReference type="PANTHER" id="PTHR40072">
    <property type="entry name" value="MOLYBDOPTERIN-GUANINE DINUCLEOTIDE BIOSYNTHESIS ADAPTER PROTEIN-RELATED"/>
    <property type="match status" value="1"/>
</dbReference>
<dbReference type="GO" id="GO:0005525">
    <property type="term" value="F:GTP binding"/>
    <property type="evidence" value="ECO:0007669"/>
    <property type="project" value="InterPro"/>
</dbReference>
<name>A0A1I0UYH2_9FIRM</name>
<dbReference type="GO" id="GO:0017111">
    <property type="term" value="F:ribonucleoside triphosphate phosphatase activity"/>
    <property type="evidence" value="ECO:0007669"/>
    <property type="project" value="InterPro"/>
</dbReference>
<dbReference type="NCBIfam" id="TIGR00176">
    <property type="entry name" value="mobB"/>
    <property type="match status" value="1"/>
</dbReference>
<evidence type="ECO:0000313" key="2">
    <source>
        <dbReference type="EMBL" id="SFA69134.1"/>
    </source>
</evidence>
<dbReference type="Proteomes" id="UP000198838">
    <property type="component" value="Unassembled WGS sequence"/>
</dbReference>